<comment type="caution">
    <text evidence="1">The sequence shown here is derived from an EMBL/GenBank/DDBJ whole genome shotgun (WGS) entry which is preliminary data.</text>
</comment>
<dbReference type="EMBL" id="AMZH03020403">
    <property type="protein sequence ID" value="RRT39200.1"/>
    <property type="molecule type" value="Genomic_DNA"/>
</dbReference>
<protein>
    <submittedName>
        <fullName evidence="1">Uncharacterized protein</fullName>
    </submittedName>
</protein>
<dbReference type="Proteomes" id="UP000287651">
    <property type="component" value="Unassembled WGS sequence"/>
</dbReference>
<gene>
    <name evidence="1" type="ORF">B296_00024558</name>
</gene>
<dbReference type="AlphaFoldDB" id="A0A426XID6"/>
<organism evidence="1 2">
    <name type="scientific">Ensete ventricosum</name>
    <name type="common">Abyssinian banana</name>
    <name type="synonym">Musa ensete</name>
    <dbReference type="NCBI Taxonomy" id="4639"/>
    <lineage>
        <taxon>Eukaryota</taxon>
        <taxon>Viridiplantae</taxon>
        <taxon>Streptophyta</taxon>
        <taxon>Embryophyta</taxon>
        <taxon>Tracheophyta</taxon>
        <taxon>Spermatophyta</taxon>
        <taxon>Magnoliopsida</taxon>
        <taxon>Liliopsida</taxon>
        <taxon>Zingiberales</taxon>
        <taxon>Musaceae</taxon>
        <taxon>Ensete</taxon>
    </lineage>
</organism>
<accession>A0A426XID6</accession>
<evidence type="ECO:0000313" key="2">
    <source>
        <dbReference type="Proteomes" id="UP000287651"/>
    </source>
</evidence>
<sequence length="101" mass="11230">MSKIVDEAMEKEERADGFLSTGKSEMIETSKIDVRWAASFKHSVETTGGEASGSDCLVMEETWSSNTMVMAMVTTVETGRCRSSYREAIKTQQDNSLNYLT</sequence>
<proteinExistence type="predicted"/>
<evidence type="ECO:0000313" key="1">
    <source>
        <dbReference type="EMBL" id="RRT39200.1"/>
    </source>
</evidence>
<reference evidence="1 2" key="1">
    <citation type="journal article" date="2014" name="Agronomy (Basel)">
        <title>A Draft Genome Sequence for Ensete ventricosum, the Drought-Tolerant Tree Against Hunger.</title>
        <authorList>
            <person name="Harrison J."/>
            <person name="Moore K.A."/>
            <person name="Paszkiewicz K."/>
            <person name="Jones T."/>
            <person name="Grant M."/>
            <person name="Ambacheew D."/>
            <person name="Muzemil S."/>
            <person name="Studholme D.J."/>
        </authorList>
    </citation>
    <scope>NUCLEOTIDE SEQUENCE [LARGE SCALE GENOMIC DNA]</scope>
</reference>
<name>A0A426XID6_ENSVE</name>